<dbReference type="RefSeq" id="YP_007501111.1">
    <property type="nucleotide sequence ID" value="NC_020416.1"/>
</dbReference>
<reference evidence="1 2" key="1">
    <citation type="journal article" date="2013" name="Mol. Microbiol.">
        <title>Long tail fibres of the novel broad-host-range T-even bacteriophage S16 specifically recognize Salmonella OmpC.</title>
        <authorList>
            <person name="Marti R."/>
            <person name="Zurfluh K."/>
            <person name="Hagens S."/>
            <person name="Pianezzi J."/>
            <person name="Klumpp J."/>
            <person name="Loessner M.J."/>
        </authorList>
    </citation>
    <scope>NUCLEOTIDE SEQUENCE [LARGE SCALE GENOMIC DNA]</scope>
</reference>
<keyword evidence="2" id="KW-1185">Reference proteome</keyword>
<dbReference type="Pfam" id="PF23945">
    <property type="entry name" value="DUF7279"/>
    <property type="match status" value="1"/>
</dbReference>
<dbReference type="InterPro" id="IPR055703">
    <property type="entry name" value="DUF7279"/>
</dbReference>
<sequence>MNTKIIHDKKLDGSCIWKFVISNKDGTFTTVLSVSKLTPRLIRRYKRINRLFNF</sequence>
<proteinExistence type="predicted"/>
<dbReference type="Proteomes" id="UP000011284">
    <property type="component" value="Segment"/>
</dbReference>
<accession>M1HDH2</accession>
<evidence type="ECO:0000313" key="1">
    <source>
        <dbReference type="EMBL" id="AGE48156.1"/>
    </source>
</evidence>
<organism evidence="1 2">
    <name type="scientific">Salmonella phage S16</name>
    <name type="common">Salmonella phage vB_SenM-S16</name>
    <dbReference type="NCBI Taxonomy" id="1087482"/>
    <lineage>
        <taxon>Viruses</taxon>
        <taxon>Duplodnaviria</taxon>
        <taxon>Heunggongvirae</taxon>
        <taxon>Uroviricota</taxon>
        <taxon>Caudoviricetes</taxon>
        <taxon>Pantevenvirales</taxon>
        <taxon>Straboviridae</taxon>
        <taxon>Tevenvirinae</taxon>
        <taxon>Gelderlandvirus</taxon>
        <taxon>Gelderlandvirus s16</taxon>
    </lineage>
</organism>
<dbReference type="EMBL" id="HQ331142">
    <property type="protein sequence ID" value="AGE48156.1"/>
    <property type="molecule type" value="Genomic_DNA"/>
</dbReference>
<organismHost>
    <name type="scientific">Salmonella enterica</name>
    <name type="common">Salmonella choleraesuis</name>
    <dbReference type="NCBI Taxonomy" id="28901"/>
</organismHost>
<name>M1HDH2_BPS16</name>
<evidence type="ECO:0000313" key="2">
    <source>
        <dbReference type="Proteomes" id="UP000011284"/>
    </source>
</evidence>
<protein>
    <submittedName>
        <fullName evidence="1">Uncharacterized protein</fullName>
    </submittedName>
</protein>
<dbReference type="GeneID" id="14675313"/>
<dbReference type="KEGG" id="vg:14675313"/>